<organism evidence="1 2">
    <name type="scientific">Sphingomonas kyeonggiensis</name>
    <dbReference type="NCBI Taxonomy" id="1268553"/>
    <lineage>
        <taxon>Bacteria</taxon>
        <taxon>Pseudomonadati</taxon>
        <taxon>Pseudomonadota</taxon>
        <taxon>Alphaproteobacteria</taxon>
        <taxon>Sphingomonadales</taxon>
        <taxon>Sphingomonadaceae</taxon>
        <taxon>Sphingomonas</taxon>
    </lineage>
</organism>
<evidence type="ECO:0000313" key="1">
    <source>
        <dbReference type="EMBL" id="MBB4101309.1"/>
    </source>
</evidence>
<dbReference type="Proteomes" id="UP000557392">
    <property type="component" value="Unassembled WGS sequence"/>
</dbReference>
<comment type="caution">
    <text evidence="1">The sequence shown here is derived from an EMBL/GenBank/DDBJ whole genome shotgun (WGS) entry which is preliminary data.</text>
</comment>
<evidence type="ECO:0000313" key="2">
    <source>
        <dbReference type="Proteomes" id="UP000557392"/>
    </source>
</evidence>
<proteinExistence type="predicted"/>
<name>A0A7W6JXC7_9SPHN</name>
<dbReference type="AlphaFoldDB" id="A0A7W6JXC7"/>
<keyword evidence="2" id="KW-1185">Reference proteome</keyword>
<sequence length="52" mass="5551">MLRLGYSGEEMAAHGFRAMASALLNESGKWSADAIERALAHRDTNGARGCSL</sequence>
<accession>A0A7W6JXC7</accession>
<protein>
    <submittedName>
        <fullName evidence="1">Integrase</fullName>
    </submittedName>
</protein>
<reference evidence="1 2" key="1">
    <citation type="submission" date="2020-08" db="EMBL/GenBank/DDBJ databases">
        <title>Genomic Encyclopedia of Type Strains, Phase IV (KMG-IV): sequencing the most valuable type-strain genomes for metagenomic binning, comparative biology and taxonomic classification.</title>
        <authorList>
            <person name="Goeker M."/>
        </authorList>
    </citation>
    <scope>NUCLEOTIDE SEQUENCE [LARGE SCALE GENOMIC DNA]</scope>
    <source>
        <strain evidence="1 2">DSM 101806</strain>
    </source>
</reference>
<dbReference type="EMBL" id="JACIEH010000006">
    <property type="protein sequence ID" value="MBB4101309.1"/>
    <property type="molecule type" value="Genomic_DNA"/>
</dbReference>
<gene>
    <name evidence="1" type="ORF">GGR46_004901</name>
</gene>